<feature type="compositionally biased region" description="Polar residues" evidence="8">
    <location>
        <begin position="81"/>
        <end position="90"/>
    </location>
</feature>
<dbReference type="PROSITE" id="PS50195">
    <property type="entry name" value="PX"/>
    <property type="match status" value="1"/>
</dbReference>
<dbReference type="PANTHER" id="PTHR45827:SF1">
    <property type="entry name" value="SORTING NEXIN"/>
    <property type="match status" value="1"/>
</dbReference>
<dbReference type="GO" id="GO:0016197">
    <property type="term" value="P:endosomal transport"/>
    <property type="evidence" value="ECO:0007669"/>
    <property type="project" value="TreeGrafter"/>
</dbReference>
<dbReference type="eggNOG" id="KOG2528">
    <property type="taxonomic scope" value="Eukaryota"/>
</dbReference>
<protein>
    <recommendedName>
        <fullName evidence="13">Sorting nexin</fullName>
    </recommendedName>
</protein>
<comment type="subcellular location">
    <subcellularLocation>
        <location evidence="1">Cytoplasmic vesicle membrane</location>
    </subcellularLocation>
</comment>
<evidence type="ECO:0000256" key="4">
    <source>
        <dbReference type="ARBA" id="ARBA00022927"/>
    </source>
</evidence>
<dbReference type="OMA" id="GWCEGFN"/>
<dbReference type="CDD" id="cd07626">
    <property type="entry name" value="BAR_SNX9_like"/>
    <property type="match status" value="1"/>
</dbReference>
<evidence type="ECO:0000256" key="6">
    <source>
        <dbReference type="ARBA" id="ARBA00023329"/>
    </source>
</evidence>
<keyword evidence="6" id="KW-0968">Cytoplasmic vesicle</keyword>
<feature type="domain" description="SH3" evidence="9">
    <location>
        <begin position="1"/>
        <end position="63"/>
    </location>
</feature>
<dbReference type="Pfam" id="PF00787">
    <property type="entry name" value="PX"/>
    <property type="match status" value="1"/>
</dbReference>
<proteinExistence type="inferred from homology"/>
<evidence type="ECO:0000256" key="8">
    <source>
        <dbReference type="SAM" id="MobiDB-lite"/>
    </source>
</evidence>
<dbReference type="Gene3D" id="3.30.1520.10">
    <property type="entry name" value="Phox-like domain"/>
    <property type="match status" value="1"/>
</dbReference>
<dbReference type="InterPro" id="IPR001683">
    <property type="entry name" value="PX_dom"/>
</dbReference>
<dbReference type="SMART" id="SM00312">
    <property type="entry name" value="PX"/>
    <property type="match status" value="1"/>
</dbReference>
<dbReference type="GO" id="GO:0015031">
    <property type="term" value="P:protein transport"/>
    <property type="evidence" value="ECO:0007669"/>
    <property type="project" value="UniProtKB-KW"/>
</dbReference>
<evidence type="ECO:0000256" key="5">
    <source>
        <dbReference type="ARBA" id="ARBA00023136"/>
    </source>
</evidence>
<dbReference type="CDD" id="cd06862">
    <property type="entry name" value="PX_SNX9_18_like"/>
    <property type="match status" value="1"/>
</dbReference>
<reference evidence="11" key="3">
    <citation type="submission" date="2025-09" db="UniProtKB">
        <authorList>
            <consortium name="Ensembl"/>
        </authorList>
    </citation>
    <scope>IDENTIFICATION</scope>
</reference>
<sequence>SMAEQAKVLFDFNGLPENGEITLYEGEVVTVVNKNIGDGWWDGEASGGRKGLFPEAYVELIKTNNFSYAYISKLDQTFFNTQPNSTTPRYSNVPGENYESQLNYDHSPAPYDSSPAHYDHSPVTGSVPQFALPVAKPPNNFNNDDDDAWSEDWDDNSSQMPGASKQYGSEAHDVSSLNSVESRTSKVSGSVSKNFNRFSSFVKHGGESYMLGKADARVRQVDQIMMGENGPAWKPYDHIYSCAIENPKQQSKMKGLKKFVCYNLTPSDTAVTVQRRYKHFDWLYARLVERYPMVAIPRLPDKQASGRFEEEFIEGRMARLKLWIAYICQHPVLSRAQIFRNFLTLTEQKAWKMSKRQAEKDDLVAANFFLTVALPPTVTTVTDSEGPLDQFKKFTRSMDDSLSQISSSAQSMTSKHYGMFKREYQSFGKSFTSLSSAFNMHQTTNNKSLTTAVKHTGQTYHRIGEMFANQPKYDLIPLVDSIWLYKGLLDTIPDVWHMQTGAMRKVRECRKLKEEGKMTDVECGAVAERADRVVCCMRAEIDHFHQQRIRDFAAAQRELLKNQAQFFENIAAELRTALQQYNEV</sequence>
<dbReference type="AlphaFoldDB" id="H2ZD83"/>
<dbReference type="GO" id="GO:0006897">
    <property type="term" value="P:endocytosis"/>
    <property type="evidence" value="ECO:0007669"/>
    <property type="project" value="TreeGrafter"/>
</dbReference>
<dbReference type="STRING" id="51511.ENSCSAVP00000015549"/>
<feature type="region of interest" description="Disordered" evidence="8">
    <location>
        <begin position="81"/>
        <end position="110"/>
    </location>
</feature>
<keyword evidence="3 7" id="KW-0728">SH3 domain</keyword>
<keyword evidence="4" id="KW-0813">Transport</keyword>
<dbReference type="InParanoid" id="H2ZD83"/>
<dbReference type="GO" id="GO:0005886">
    <property type="term" value="C:plasma membrane"/>
    <property type="evidence" value="ECO:0007669"/>
    <property type="project" value="TreeGrafter"/>
</dbReference>
<dbReference type="PROSITE" id="PS50002">
    <property type="entry name" value="SH3"/>
    <property type="match status" value="1"/>
</dbReference>
<reference evidence="11" key="2">
    <citation type="submission" date="2025-08" db="UniProtKB">
        <authorList>
            <consortium name="Ensembl"/>
        </authorList>
    </citation>
    <scope>IDENTIFICATION</scope>
</reference>
<keyword evidence="4" id="KW-0653">Protein transport</keyword>
<comment type="similarity">
    <text evidence="2">Belongs to the sorting nexin family.</text>
</comment>
<organism evidence="11 12">
    <name type="scientific">Ciona savignyi</name>
    <name type="common">Pacific transparent sea squirt</name>
    <dbReference type="NCBI Taxonomy" id="51511"/>
    <lineage>
        <taxon>Eukaryota</taxon>
        <taxon>Metazoa</taxon>
        <taxon>Chordata</taxon>
        <taxon>Tunicata</taxon>
        <taxon>Ascidiacea</taxon>
        <taxon>Phlebobranchia</taxon>
        <taxon>Cionidae</taxon>
        <taxon>Ciona</taxon>
    </lineage>
</organism>
<dbReference type="SMART" id="SM00326">
    <property type="entry name" value="SH3"/>
    <property type="match status" value="1"/>
</dbReference>
<dbReference type="GO" id="GO:0030659">
    <property type="term" value="C:cytoplasmic vesicle membrane"/>
    <property type="evidence" value="ECO:0007669"/>
    <property type="project" value="UniProtKB-SubCell"/>
</dbReference>
<dbReference type="SUPFAM" id="SSF64268">
    <property type="entry name" value="PX domain"/>
    <property type="match status" value="1"/>
</dbReference>
<feature type="compositionally biased region" description="Acidic residues" evidence="8">
    <location>
        <begin position="143"/>
        <end position="155"/>
    </location>
</feature>
<feature type="domain" description="PX" evidence="10">
    <location>
        <begin position="240"/>
        <end position="350"/>
    </location>
</feature>
<dbReference type="FunCoup" id="H2ZD83">
    <property type="interactions" value="268"/>
</dbReference>
<dbReference type="PRINTS" id="PR00452">
    <property type="entry name" value="SH3DOMAIN"/>
</dbReference>
<dbReference type="PANTHER" id="PTHR45827">
    <property type="entry name" value="SORTING NEXIN"/>
    <property type="match status" value="1"/>
</dbReference>
<dbReference type="Ensembl" id="ENSCSAVT00000015727.1">
    <property type="protein sequence ID" value="ENSCSAVP00000015549.1"/>
    <property type="gene ID" value="ENSCSAVG00000009131.1"/>
</dbReference>
<evidence type="ECO:0000313" key="11">
    <source>
        <dbReference type="Ensembl" id="ENSCSAVP00000015549.1"/>
    </source>
</evidence>
<dbReference type="InterPro" id="IPR019497">
    <property type="entry name" value="Sorting_nexin_WASP-bd-dom"/>
</dbReference>
<dbReference type="SUPFAM" id="SSF50044">
    <property type="entry name" value="SH3-domain"/>
    <property type="match status" value="1"/>
</dbReference>
<evidence type="ECO:0008006" key="13">
    <source>
        <dbReference type="Google" id="ProtNLM"/>
    </source>
</evidence>
<feature type="region of interest" description="Disordered" evidence="8">
    <location>
        <begin position="135"/>
        <end position="180"/>
    </location>
</feature>
<accession>H2ZD83</accession>
<evidence type="ECO:0000256" key="7">
    <source>
        <dbReference type="PROSITE-ProRule" id="PRU00192"/>
    </source>
</evidence>
<dbReference type="Gene3D" id="2.30.30.40">
    <property type="entry name" value="SH3 Domains"/>
    <property type="match status" value="1"/>
</dbReference>
<dbReference type="GeneTree" id="ENSGT00940000166896"/>
<evidence type="ECO:0000259" key="10">
    <source>
        <dbReference type="PROSITE" id="PS50195"/>
    </source>
</evidence>
<dbReference type="InterPro" id="IPR027267">
    <property type="entry name" value="AH/BAR_dom_sf"/>
</dbReference>
<dbReference type="Pfam" id="PF07653">
    <property type="entry name" value="SH3_2"/>
    <property type="match status" value="1"/>
</dbReference>
<dbReference type="GO" id="GO:0097320">
    <property type="term" value="P:plasma membrane tubulation"/>
    <property type="evidence" value="ECO:0007669"/>
    <property type="project" value="TreeGrafter"/>
</dbReference>
<dbReference type="GO" id="GO:0035091">
    <property type="term" value="F:phosphatidylinositol binding"/>
    <property type="evidence" value="ECO:0007669"/>
    <property type="project" value="InterPro"/>
</dbReference>
<keyword evidence="12" id="KW-1185">Reference proteome</keyword>
<evidence type="ECO:0000256" key="2">
    <source>
        <dbReference type="ARBA" id="ARBA00010883"/>
    </source>
</evidence>
<dbReference type="FunFam" id="3.30.1520.10:FF:000004">
    <property type="entry name" value="Sorting nexin"/>
    <property type="match status" value="1"/>
</dbReference>
<reference evidence="12" key="1">
    <citation type="submission" date="2003-08" db="EMBL/GenBank/DDBJ databases">
        <authorList>
            <person name="Birren B."/>
            <person name="Nusbaum C."/>
            <person name="Abebe A."/>
            <person name="Abouelleil A."/>
            <person name="Adekoya E."/>
            <person name="Ait-zahra M."/>
            <person name="Allen N."/>
            <person name="Allen T."/>
            <person name="An P."/>
            <person name="Anderson M."/>
            <person name="Anderson S."/>
            <person name="Arachchi H."/>
            <person name="Armbruster J."/>
            <person name="Bachantsang P."/>
            <person name="Baldwin J."/>
            <person name="Barry A."/>
            <person name="Bayul T."/>
            <person name="Blitshsteyn B."/>
            <person name="Bloom T."/>
            <person name="Blye J."/>
            <person name="Boguslavskiy L."/>
            <person name="Borowsky M."/>
            <person name="Boukhgalter B."/>
            <person name="Brunache A."/>
            <person name="Butler J."/>
            <person name="Calixte N."/>
            <person name="Calvo S."/>
            <person name="Camarata J."/>
            <person name="Campo K."/>
            <person name="Chang J."/>
            <person name="Cheshatsang Y."/>
            <person name="Citroen M."/>
            <person name="Collymore A."/>
            <person name="Considine T."/>
            <person name="Cook A."/>
            <person name="Cooke P."/>
            <person name="Corum B."/>
            <person name="Cuomo C."/>
            <person name="David R."/>
            <person name="Dawoe T."/>
            <person name="Degray S."/>
            <person name="Dodge S."/>
            <person name="Dooley K."/>
            <person name="Dorje P."/>
            <person name="Dorjee K."/>
            <person name="Dorris L."/>
            <person name="Duffey N."/>
            <person name="Dupes A."/>
            <person name="Elkins T."/>
            <person name="Engels R."/>
            <person name="Erickson J."/>
            <person name="Farina A."/>
            <person name="Faro S."/>
            <person name="Ferreira P."/>
            <person name="Fischer H."/>
            <person name="Fitzgerald M."/>
            <person name="Foley K."/>
            <person name="Gage D."/>
            <person name="Galagan J."/>
            <person name="Gearin G."/>
            <person name="Gnerre S."/>
            <person name="Gnirke A."/>
            <person name="Goyette A."/>
            <person name="Graham J."/>
            <person name="Grandbois E."/>
            <person name="Gyaltsen K."/>
            <person name="Hafez N."/>
            <person name="Hagopian D."/>
            <person name="Hagos B."/>
            <person name="Hall J."/>
            <person name="Hatcher B."/>
            <person name="Heller A."/>
            <person name="Higgins H."/>
            <person name="Honan T."/>
            <person name="Horn A."/>
            <person name="Houde N."/>
            <person name="Hughes L."/>
            <person name="Hulme W."/>
            <person name="Husby E."/>
            <person name="Iliev I."/>
            <person name="Jaffe D."/>
            <person name="Jones C."/>
            <person name="Kamal M."/>
            <person name="Kamat A."/>
            <person name="Kamvysselis M."/>
            <person name="Karlsson E."/>
            <person name="Kells C."/>
            <person name="Kieu A."/>
            <person name="Kisner P."/>
            <person name="Kodira C."/>
            <person name="Kulbokas E."/>
            <person name="Labutti K."/>
            <person name="Lama D."/>
            <person name="Landers T."/>
            <person name="Leger J."/>
            <person name="Levine S."/>
            <person name="Lewis D."/>
            <person name="Lewis T."/>
            <person name="Lindblad-toh K."/>
            <person name="Liu X."/>
            <person name="Lokyitsang T."/>
            <person name="Lokyitsang Y."/>
            <person name="Lucien O."/>
            <person name="Lui A."/>
            <person name="Ma L.J."/>
            <person name="Mabbitt R."/>
            <person name="Macdonald J."/>
            <person name="Maclean C."/>
            <person name="Major J."/>
            <person name="Manning J."/>
            <person name="Marabella R."/>
            <person name="Maru K."/>
            <person name="Matthews C."/>
            <person name="Mauceli E."/>
            <person name="Mccarthy M."/>
            <person name="Mcdonough S."/>
            <person name="Mcghee T."/>
            <person name="Meldrim J."/>
            <person name="Meneus L."/>
            <person name="Mesirov J."/>
            <person name="Mihalev A."/>
            <person name="Mihova T."/>
            <person name="Mikkelsen T."/>
            <person name="Mlenga V."/>
            <person name="Moru K."/>
            <person name="Mozes J."/>
            <person name="Mulrain L."/>
            <person name="Munson G."/>
            <person name="Naylor J."/>
            <person name="Newes C."/>
            <person name="Nguyen C."/>
            <person name="Nguyen N."/>
            <person name="Nguyen T."/>
            <person name="Nicol R."/>
            <person name="Nielsen C."/>
            <person name="Nizzari M."/>
            <person name="Norbu C."/>
            <person name="Norbu N."/>
            <person name="O'donnell P."/>
            <person name="Okoawo O."/>
            <person name="O'leary S."/>
            <person name="Omotosho B."/>
            <person name="O'neill K."/>
            <person name="Osman S."/>
            <person name="Parker S."/>
            <person name="Perrin D."/>
            <person name="Phunkhang P."/>
            <person name="Piqani B."/>
            <person name="Purcell S."/>
            <person name="Rachupka T."/>
            <person name="Ramasamy U."/>
            <person name="Rameau R."/>
            <person name="Ray V."/>
            <person name="Raymond C."/>
            <person name="Retta R."/>
            <person name="Richardson S."/>
            <person name="Rise C."/>
            <person name="Rodriguez J."/>
            <person name="Rogers J."/>
            <person name="Rogov P."/>
            <person name="Rutman M."/>
            <person name="Schupbach R."/>
            <person name="Seaman C."/>
            <person name="Settipalli S."/>
            <person name="Sharpe T."/>
            <person name="Sheridan J."/>
            <person name="Sherpa N."/>
            <person name="Shi J."/>
            <person name="Smirnov S."/>
            <person name="Smith C."/>
            <person name="Sougnez C."/>
            <person name="Spencer B."/>
            <person name="Stalker J."/>
            <person name="Stange-thomann N."/>
            <person name="Stavropoulos S."/>
            <person name="Stetson K."/>
            <person name="Stone C."/>
            <person name="Stone S."/>
            <person name="Stubbs M."/>
            <person name="Talamas J."/>
            <person name="Tchuinga P."/>
            <person name="Tenzing P."/>
            <person name="Tesfaye S."/>
            <person name="Theodore J."/>
            <person name="Thoulutsang Y."/>
            <person name="Topham K."/>
            <person name="Towey S."/>
            <person name="Tsamla T."/>
            <person name="Tsomo N."/>
            <person name="Vallee D."/>
            <person name="Vassiliev H."/>
            <person name="Venkataraman V."/>
            <person name="Vinson J."/>
            <person name="Vo A."/>
            <person name="Wade C."/>
            <person name="Wang S."/>
            <person name="Wangchuk T."/>
            <person name="Wangdi T."/>
            <person name="Whittaker C."/>
            <person name="Wilkinson J."/>
            <person name="Wu Y."/>
            <person name="Wyman D."/>
            <person name="Yadav S."/>
            <person name="Yang S."/>
            <person name="Yang X."/>
            <person name="Yeager S."/>
            <person name="Yee E."/>
            <person name="Young G."/>
            <person name="Zainoun J."/>
            <person name="Zembeck L."/>
            <person name="Zimmer A."/>
            <person name="Zody M."/>
            <person name="Lander E."/>
        </authorList>
    </citation>
    <scope>NUCLEOTIDE SEQUENCE [LARGE SCALE GENOMIC DNA]</scope>
</reference>
<evidence type="ECO:0000256" key="3">
    <source>
        <dbReference type="ARBA" id="ARBA00022443"/>
    </source>
</evidence>
<dbReference type="Pfam" id="PF10456">
    <property type="entry name" value="BAR_3_WASP_bdg"/>
    <property type="match status" value="1"/>
</dbReference>
<dbReference type="Proteomes" id="UP000007875">
    <property type="component" value="Unassembled WGS sequence"/>
</dbReference>
<name>H2ZD83_CIOSA</name>
<dbReference type="InterPro" id="IPR036871">
    <property type="entry name" value="PX_dom_sf"/>
</dbReference>
<dbReference type="InterPro" id="IPR001452">
    <property type="entry name" value="SH3_domain"/>
</dbReference>
<evidence type="ECO:0000256" key="1">
    <source>
        <dbReference type="ARBA" id="ARBA00004156"/>
    </source>
</evidence>
<dbReference type="InterPro" id="IPR036028">
    <property type="entry name" value="SH3-like_dom_sf"/>
</dbReference>
<keyword evidence="5" id="KW-0472">Membrane</keyword>
<evidence type="ECO:0000259" key="9">
    <source>
        <dbReference type="PROSITE" id="PS50002"/>
    </source>
</evidence>
<evidence type="ECO:0000313" key="12">
    <source>
        <dbReference type="Proteomes" id="UP000007875"/>
    </source>
</evidence>
<dbReference type="Gene3D" id="1.20.1270.60">
    <property type="entry name" value="Arfaptin homology (AH) domain/BAR domain"/>
    <property type="match status" value="1"/>
</dbReference>